<keyword evidence="4" id="KW-0723">Serine/threonine-protein kinase</keyword>
<dbReference type="Proteomes" id="UP001152795">
    <property type="component" value="Unassembled WGS sequence"/>
</dbReference>
<evidence type="ECO:0000313" key="15">
    <source>
        <dbReference type="EMBL" id="CAB3978370.1"/>
    </source>
</evidence>
<evidence type="ECO:0000256" key="9">
    <source>
        <dbReference type="ARBA" id="ARBA00022840"/>
    </source>
</evidence>
<comment type="similarity">
    <text evidence="2">Belongs to the protein kinase superfamily. NEK Ser/Thr protein kinase family. NIMA subfamily.</text>
</comment>
<dbReference type="GO" id="GO:0004674">
    <property type="term" value="F:protein serine/threonine kinase activity"/>
    <property type="evidence" value="ECO:0007669"/>
    <property type="project" value="UniProtKB-KW"/>
</dbReference>
<sequence length="604" mass="68457">MDKYIRVRKIGEGSFGKALLVKSKTDGTQYVIKEINISKMAAKERQESRKEVKVLKTMQHPNIVSYIDSFEETGNLYIVMDYCDGGDLYQKINNQRGVYFTENQVLDWFVQIALAIKHVHDRKILHRDIKTQNIFLTRSGTIKLGDFGIARVLRNTMELARTCIGTPYYLSPEICENRPYNNKSDVWSLGCVLYEMLTLKHAFEAGNMKNLVLKIIRGSYPPVPPRYSADVRLLVARLFKRNPHDRPSINTVLRQPLIKNRINKFLPEEVVADEFSHTVLHRQPFVVPGQKAAPGRPVKPAAAPKRISKPAAKYGVSVANKVARKPANDAYNVRKPIKAGEREAVPEKAKEVDAREKRRQQLQKEQEDAYNKMMDNIQKQRWQKQQMDKINKAREQNWRNSGNILSPEKEVKKSNDGDDHGVVNKQAVAMKKYQNAGKENRPHSAYDAGHRPPPVPAWQAAKQQGEVNRVRAAEAGDRAKVLEEFWHRKRAALANKNRGGKPIGGPSVKANNLAPVPAPAPGISALRGKDVDQVKHSNPAEQDYLTRLEAIRKQNYRERIAIQQRMAKVRGPVAKPSSGGENGDPRVDPDARRKKIAALKVRYI</sequence>
<keyword evidence="8 15" id="KW-0418">Kinase</keyword>
<comment type="catalytic activity">
    <reaction evidence="11">
        <text>L-threonyl-[protein] + ATP = O-phospho-L-threonyl-[protein] + ADP + H(+)</text>
        <dbReference type="Rhea" id="RHEA:46608"/>
        <dbReference type="Rhea" id="RHEA-COMP:11060"/>
        <dbReference type="Rhea" id="RHEA-COMP:11605"/>
        <dbReference type="ChEBI" id="CHEBI:15378"/>
        <dbReference type="ChEBI" id="CHEBI:30013"/>
        <dbReference type="ChEBI" id="CHEBI:30616"/>
        <dbReference type="ChEBI" id="CHEBI:61977"/>
        <dbReference type="ChEBI" id="CHEBI:456216"/>
        <dbReference type="EC" id="2.7.11.1"/>
    </reaction>
</comment>
<evidence type="ECO:0000313" key="16">
    <source>
        <dbReference type="Proteomes" id="UP001152795"/>
    </source>
</evidence>
<keyword evidence="9" id="KW-0067">ATP-binding</keyword>
<dbReference type="PROSITE" id="PS00107">
    <property type="entry name" value="PROTEIN_KINASE_ATP"/>
    <property type="match status" value="1"/>
</dbReference>
<evidence type="ECO:0000256" key="6">
    <source>
        <dbReference type="ARBA" id="ARBA00022723"/>
    </source>
</evidence>
<organism evidence="15 16">
    <name type="scientific">Paramuricea clavata</name>
    <name type="common">Red gorgonian</name>
    <name type="synonym">Violescent sea-whip</name>
    <dbReference type="NCBI Taxonomy" id="317549"/>
    <lineage>
        <taxon>Eukaryota</taxon>
        <taxon>Metazoa</taxon>
        <taxon>Cnidaria</taxon>
        <taxon>Anthozoa</taxon>
        <taxon>Octocorallia</taxon>
        <taxon>Malacalcyonacea</taxon>
        <taxon>Plexauridae</taxon>
        <taxon>Paramuricea</taxon>
    </lineage>
</organism>
<feature type="domain" description="Protein kinase" evidence="14">
    <location>
        <begin position="4"/>
        <end position="258"/>
    </location>
</feature>
<dbReference type="InterPro" id="IPR011009">
    <property type="entry name" value="Kinase-like_dom_sf"/>
</dbReference>
<dbReference type="GO" id="GO:0005524">
    <property type="term" value="F:ATP binding"/>
    <property type="evidence" value="ECO:0007669"/>
    <property type="project" value="UniProtKB-UniRule"/>
</dbReference>
<dbReference type="PANTHER" id="PTHR44899">
    <property type="entry name" value="CAMK FAMILY PROTEIN KINASE"/>
    <property type="match status" value="1"/>
</dbReference>
<dbReference type="AlphaFoldDB" id="A0A6S7FVC8"/>
<comment type="cofactor">
    <cofactor evidence="1">
        <name>Mg(2+)</name>
        <dbReference type="ChEBI" id="CHEBI:18420"/>
    </cofactor>
</comment>
<dbReference type="InterPro" id="IPR008271">
    <property type="entry name" value="Ser/Thr_kinase_AS"/>
</dbReference>
<accession>A0A6S7FVC8</accession>
<feature type="compositionally biased region" description="Basic and acidic residues" evidence="13">
    <location>
        <begin position="341"/>
        <end position="356"/>
    </location>
</feature>
<dbReference type="OrthoDB" id="248923at2759"/>
<keyword evidence="7" id="KW-0547">Nucleotide-binding</keyword>
<keyword evidence="10" id="KW-0460">Magnesium</keyword>
<keyword evidence="5" id="KW-0808">Transferase</keyword>
<feature type="region of interest" description="Disordered" evidence="13">
    <location>
        <begin position="564"/>
        <end position="593"/>
    </location>
</feature>
<evidence type="ECO:0000256" key="12">
    <source>
        <dbReference type="ARBA" id="ARBA00048679"/>
    </source>
</evidence>
<dbReference type="SMART" id="SM00220">
    <property type="entry name" value="S_TKc"/>
    <property type="match status" value="1"/>
</dbReference>
<dbReference type="FunFam" id="1.10.510.10:FF:000172">
    <property type="entry name" value="serine/threonine-protein kinase Nek1 isoform X1"/>
    <property type="match status" value="1"/>
</dbReference>
<evidence type="ECO:0000259" key="14">
    <source>
        <dbReference type="PROSITE" id="PS50011"/>
    </source>
</evidence>
<dbReference type="EMBL" id="CACRXK020000108">
    <property type="protein sequence ID" value="CAB3978370.1"/>
    <property type="molecule type" value="Genomic_DNA"/>
</dbReference>
<proteinExistence type="inferred from homology"/>
<dbReference type="GO" id="GO:0046872">
    <property type="term" value="F:metal ion binding"/>
    <property type="evidence" value="ECO:0007669"/>
    <property type="project" value="UniProtKB-KW"/>
</dbReference>
<evidence type="ECO:0000256" key="10">
    <source>
        <dbReference type="ARBA" id="ARBA00022842"/>
    </source>
</evidence>
<dbReference type="PROSITE" id="PS00108">
    <property type="entry name" value="PROTEIN_KINASE_ST"/>
    <property type="match status" value="1"/>
</dbReference>
<keyword evidence="6" id="KW-0479">Metal-binding</keyword>
<comment type="caution">
    <text evidence="15">The sequence shown here is derived from an EMBL/GenBank/DDBJ whole genome shotgun (WGS) entry which is preliminary data.</text>
</comment>
<dbReference type="Gene3D" id="1.10.510.10">
    <property type="entry name" value="Transferase(Phosphotransferase) domain 1"/>
    <property type="match status" value="1"/>
</dbReference>
<reference evidence="15" key="1">
    <citation type="submission" date="2020-04" db="EMBL/GenBank/DDBJ databases">
        <authorList>
            <person name="Alioto T."/>
            <person name="Alioto T."/>
            <person name="Gomez Garrido J."/>
        </authorList>
    </citation>
    <scope>NUCLEOTIDE SEQUENCE</scope>
    <source>
        <strain evidence="15">A484AB</strain>
    </source>
</reference>
<evidence type="ECO:0000256" key="1">
    <source>
        <dbReference type="ARBA" id="ARBA00001946"/>
    </source>
</evidence>
<evidence type="ECO:0000256" key="3">
    <source>
        <dbReference type="ARBA" id="ARBA00012513"/>
    </source>
</evidence>
<evidence type="ECO:0000256" key="5">
    <source>
        <dbReference type="ARBA" id="ARBA00022679"/>
    </source>
</evidence>
<name>A0A6S7FVC8_PARCT</name>
<dbReference type="FunFam" id="3.30.200.20:FF:000097">
    <property type="entry name" value="Probable serine/threonine-protein kinase nek1"/>
    <property type="match status" value="1"/>
</dbReference>
<evidence type="ECO:0000256" key="8">
    <source>
        <dbReference type="ARBA" id="ARBA00022777"/>
    </source>
</evidence>
<dbReference type="InterPro" id="IPR000719">
    <property type="entry name" value="Prot_kinase_dom"/>
</dbReference>
<evidence type="ECO:0000256" key="11">
    <source>
        <dbReference type="ARBA" id="ARBA00047899"/>
    </source>
</evidence>
<evidence type="ECO:0000256" key="4">
    <source>
        <dbReference type="ARBA" id="ARBA00022527"/>
    </source>
</evidence>
<dbReference type="InterPro" id="IPR051131">
    <property type="entry name" value="NEK_Ser/Thr_kinase_NIMA"/>
</dbReference>
<evidence type="ECO:0000256" key="7">
    <source>
        <dbReference type="ARBA" id="ARBA00022741"/>
    </source>
</evidence>
<gene>
    <name evidence="15" type="ORF">PACLA_8A040418</name>
</gene>
<protein>
    <recommendedName>
        <fullName evidence="3">non-specific serine/threonine protein kinase</fullName>
        <ecNumber evidence="3">2.7.11.1</ecNumber>
    </recommendedName>
</protein>
<dbReference type="Pfam" id="PF00069">
    <property type="entry name" value="Pkinase"/>
    <property type="match status" value="1"/>
</dbReference>
<keyword evidence="16" id="KW-1185">Reference proteome</keyword>
<dbReference type="InterPro" id="IPR017441">
    <property type="entry name" value="Protein_kinase_ATP_BS"/>
</dbReference>
<dbReference type="SUPFAM" id="SSF56112">
    <property type="entry name" value="Protein kinase-like (PK-like)"/>
    <property type="match status" value="1"/>
</dbReference>
<dbReference type="Gene3D" id="3.30.200.20">
    <property type="entry name" value="Phosphorylase Kinase, domain 1"/>
    <property type="match status" value="1"/>
</dbReference>
<dbReference type="PANTHER" id="PTHR44899:SF3">
    <property type="entry name" value="SERINE_THREONINE-PROTEIN KINASE NEK1"/>
    <property type="match status" value="1"/>
</dbReference>
<feature type="region of interest" description="Disordered" evidence="13">
    <location>
        <begin position="341"/>
        <end position="366"/>
    </location>
</feature>
<comment type="catalytic activity">
    <reaction evidence="12">
        <text>L-seryl-[protein] + ATP = O-phospho-L-seryl-[protein] + ADP + H(+)</text>
        <dbReference type="Rhea" id="RHEA:17989"/>
        <dbReference type="Rhea" id="RHEA-COMP:9863"/>
        <dbReference type="Rhea" id="RHEA-COMP:11604"/>
        <dbReference type="ChEBI" id="CHEBI:15378"/>
        <dbReference type="ChEBI" id="CHEBI:29999"/>
        <dbReference type="ChEBI" id="CHEBI:30616"/>
        <dbReference type="ChEBI" id="CHEBI:83421"/>
        <dbReference type="ChEBI" id="CHEBI:456216"/>
        <dbReference type="EC" id="2.7.11.1"/>
    </reaction>
</comment>
<evidence type="ECO:0000256" key="2">
    <source>
        <dbReference type="ARBA" id="ARBA00010886"/>
    </source>
</evidence>
<evidence type="ECO:0000256" key="13">
    <source>
        <dbReference type="SAM" id="MobiDB-lite"/>
    </source>
</evidence>
<dbReference type="PROSITE" id="PS50011">
    <property type="entry name" value="PROTEIN_KINASE_DOM"/>
    <property type="match status" value="1"/>
</dbReference>
<dbReference type="EC" id="2.7.11.1" evidence="3"/>